<dbReference type="Proteomes" id="UP000031030">
    <property type="component" value="Unassembled WGS sequence"/>
</dbReference>
<keyword evidence="2" id="KW-1185">Reference proteome</keyword>
<dbReference type="InterPro" id="IPR058532">
    <property type="entry name" value="YjbR/MT2646/Rv2570-like"/>
</dbReference>
<gene>
    <name evidence="1" type="ORF">LK09_12790</name>
</gene>
<reference evidence="1 2" key="1">
    <citation type="submission" date="2014-11" db="EMBL/GenBank/DDBJ databases">
        <title>Genome sequence of Microbacterium mangrovi MUSC 115(T).</title>
        <authorList>
            <person name="Lee L.-H."/>
        </authorList>
    </citation>
    <scope>NUCLEOTIDE SEQUENCE [LARGE SCALE GENOMIC DNA]</scope>
    <source>
        <strain evidence="1 2">MUSC 115</strain>
    </source>
</reference>
<evidence type="ECO:0000313" key="1">
    <source>
        <dbReference type="EMBL" id="KHK97141.1"/>
    </source>
</evidence>
<name>A0A0B2A275_9MICO</name>
<protein>
    <recommendedName>
        <fullName evidence="3">MmcQ/YjbR family DNA-binding protein</fullName>
    </recommendedName>
</protein>
<dbReference type="EMBL" id="JTDK01000011">
    <property type="protein sequence ID" value="KHK97141.1"/>
    <property type="molecule type" value="Genomic_DNA"/>
</dbReference>
<dbReference type="AlphaFoldDB" id="A0A0B2A275"/>
<accession>A0A0B2A275</accession>
<organism evidence="1 2">
    <name type="scientific">Microbacterium mangrovi</name>
    <dbReference type="NCBI Taxonomy" id="1348253"/>
    <lineage>
        <taxon>Bacteria</taxon>
        <taxon>Bacillati</taxon>
        <taxon>Actinomycetota</taxon>
        <taxon>Actinomycetes</taxon>
        <taxon>Micrococcales</taxon>
        <taxon>Microbacteriaceae</taxon>
        <taxon>Microbacterium</taxon>
    </lineage>
</organism>
<dbReference type="RefSeq" id="WP_039399987.1">
    <property type="nucleotide sequence ID" value="NZ_JTDK01000011.1"/>
</dbReference>
<dbReference type="OrthoDB" id="954305at2"/>
<comment type="caution">
    <text evidence="1">The sequence shown here is derived from an EMBL/GenBank/DDBJ whole genome shotgun (WGS) entry which is preliminary data.</text>
</comment>
<dbReference type="STRING" id="1348253.LK09_12790"/>
<proteinExistence type="predicted"/>
<dbReference type="Pfam" id="PF04237">
    <property type="entry name" value="YjbR"/>
    <property type="match status" value="1"/>
</dbReference>
<sequence length="136" mass="15046">MATIEDVRAIALALPRTEERTNGHNAAPGWRVGGVQFAWMRGPRQSDLDQLAALGRTWPDGDVLAFRTESVDEKAALLAAEPELLFDIPHFQGYPAVLTPLAALERDRLAEFLTDAWLSRAPKTVARAYLDDHGLR</sequence>
<evidence type="ECO:0008006" key="3">
    <source>
        <dbReference type="Google" id="ProtNLM"/>
    </source>
</evidence>
<evidence type="ECO:0000313" key="2">
    <source>
        <dbReference type="Proteomes" id="UP000031030"/>
    </source>
</evidence>